<feature type="compositionally biased region" description="Basic and acidic residues" evidence="1">
    <location>
        <begin position="150"/>
        <end position="159"/>
    </location>
</feature>
<proteinExistence type="predicted"/>
<organism evidence="2">
    <name type="scientific">Cyclophora tenuis</name>
    <name type="common">Marine diatom</name>
    <dbReference type="NCBI Taxonomy" id="216820"/>
    <lineage>
        <taxon>Eukaryota</taxon>
        <taxon>Sar</taxon>
        <taxon>Stramenopiles</taxon>
        <taxon>Ochrophyta</taxon>
        <taxon>Bacillariophyta</taxon>
        <taxon>Fragilariophyceae</taxon>
        <taxon>Fragilariophycidae</taxon>
        <taxon>Cyclophorales</taxon>
        <taxon>Cyclophoraceae</taxon>
        <taxon>Cyclophora</taxon>
    </lineage>
</organism>
<evidence type="ECO:0000313" key="2">
    <source>
        <dbReference type="EMBL" id="CAD8929280.1"/>
    </source>
</evidence>
<feature type="compositionally biased region" description="Basic and acidic residues" evidence="1">
    <location>
        <begin position="92"/>
        <end position="113"/>
    </location>
</feature>
<gene>
    <name evidence="2" type="ORF">CTEN0397_LOCUS297</name>
</gene>
<accession>A0A7S1CUX9</accession>
<feature type="region of interest" description="Disordered" evidence="1">
    <location>
        <begin position="92"/>
        <end position="159"/>
    </location>
</feature>
<feature type="region of interest" description="Disordered" evidence="1">
    <location>
        <begin position="1"/>
        <end position="71"/>
    </location>
</feature>
<protein>
    <submittedName>
        <fullName evidence="2">Uncharacterized protein</fullName>
    </submittedName>
</protein>
<sequence length="159" mass="18096">MRSNNNNTNIIINDSNGNKNRNSSDNSKITNISAAMSDVPGSPTSQAEFSPETAKMPRKLSDSRKSPSFKLKKGRVLHAIWKQILVDTGRVWKSERWGKMTNKKDPTELRSKSQTDLIEDQQLQQNLHHQDQDQDQDYHDDETRGDEEEGSPKALRDSC</sequence>
<dbReference type="EMBL" id="HBFW01000481">
    <property type="protein sequence ID" value="CAD8929280.1"/>
    <property type="molecule type" value="Transcribed_RNA"/>
</dbReference>
<feature type="compositionally biased region" description="Polar residues" evidence="1">
    <location>
        <begin position="19"/>
        <end position="34"/>
    </location>
</feature>
<dbReference type="AlphaFoldDB" id="A0A7S1CUX9"/>
<evidence type="ECO:0000256" key="1">
    <source>
        <dbReference type="SAM" id="MobiDB-lite"/>
    </source>
</evidence>
<name>A0A7S1CUX9_CYCTE</name>
<feature type="compositionally biased region" description="Acidic residues" evidence="1">
    <location>
        <begin position="133"/>
        <end position="149"/>
    </location>
</feature>
<feature type="compositionally biased region" description="Low complexity" evidence="1">
    <location>
        <begin position="1"/>
        <end position="18"/>
    </location>
</feature>
<reference evidence="2" key="1">
    <citation type="submission" date="2021-01" db="EMBL/GenBank/DDBJ databases">
        <authorList>
            <person name="Corre E."/>
            <person name="Pelletier E."/>
            <person name="Niang G."/>
            <person name="Scheremetjew M."/>
            <person name="Finn R."/>
            <person name="Kale V."/>
            <person name="Holt S."/>
            <person name="Cochrane G."/>
            <person name="Meng A."/>
            <person name="Brown T."/>
            <person name="Cohen L."/>
        </authorList>
    </citation>
    <scope>NUCLEOTIDE SEQUENCE</scope>
    <source>
        <strain evidence="2">ECT3854</strain>
    </source>
</reference>